<protein>
    <submittedName>
        <fullName evidence="1">Uncharacterized protein</fullName>
    </submittedName>
</protein>
<evidence type="ECO:0000313" key="1">
    <source>
        <dbReference type="EMBL" id="CAG7719118.1"/>
    </source>
</evidence>
<dbReference type="AlphaFoldDB" id="A0A8J2NS15"/>
<proteinExistence type="predicted"/>
<comment type="caution">
    <text evidence="1">The sequence shown here is derived from an EMBL/GenBank/DDBJ whole genome shotgun (WGS) entry which is preliminary data.</text>
</comment>
<keyword evidence="2" id="KW-1185">Reference proteome</keyword>
<dbReference type="PANTHER" id="PTHR46579">
    <property type="entry name" value="F5/8 TYPE C DOMAIN-CONTAINING PROTEIN-RELATED"/>
    <property type="match status" value="1"/>
</dbReference>
<reference evidence="1" key="1">
    <citation type="submission" date="2021-06" db="EMBL/GenBank/DDBJ databases">
        <authorList>
            <person name="Hodson N. C."/>
            <person name="Mongue J. A."/>
            <person name="Jaron S. K."/>
        </authorList>
    </citation>
    <scope>NUCLEOTIDE SEQUENCE</scope>
</reference>
<dbReference type="OrthoDB" id="8194903at2759"/>
<name>A0A8J2NS15_9HEXA</name>
<dbReference type="EMBL" id="CAJVCH010058843">
    <property type="protein sequence ID" value="CAG7719118.1"/>
    <property type="molecule type" value="Genomic_DNA"/>
</dbReference>
<dbReference type="Proteomes" id="UP000708208">
    <property type="component" value="Unassembled WGS sequence"/>
</dbReference>
<feature type="non-terminal residue" evidence="1">
    <location>
        <position position="1"/>
    </location>
</feature>
<organism evidence="1 2">
    <name type="scientific">Allacma fusca</name>
    <dbReference type="NCBI Taxonomy" id="39272"/>
    <lineage>
        <taxon>Eukaryota</taxon>
        <taxon>Metazoa</taxon>
        <taxon>Ecdysozoa</taxon>
        <taxon>Arthropoda</taxon>
        <taxon>Hexapoda</taxon>
        <taxon>Collembola</taxon>
        <taxon>Symphypleona</taxon>
        <taxon>Sminthuridae</taxon>
        <taxon>Allacma</taxon>
    </lineage>
</organism>
<sequence length="281" mass="32317">MAADSVARCGVQGLTPFNGSFGCPYCLEKGETHWETETAHKWIYCGQSAPLRTHDGFIEDLGILRDKLQVRPNLKSYNGIKEASPLLLLRKFDMVNGFCFDYIHTACLGVAPTFTNARMDSNNHNQIFFIGNKIDEINARLHTWRVPYSLNRSIRGIDERKFWKSSEWRTWTFLVSVCLKNILSTPYLKHFMKFVKALFLLCSKQIYEMDLLLADKLLKEFATSVEALNPFALSFYDELVSKRRRLVNSKSVTSSCLMLGIGRVYELNRDEQNLIKALGYQ</sequence>
<accession>A0A8J2NS15</accession>
<evidence type="ECO:0000313" key="2">
    <source>
        <dbReference type="Proteomes" id="UP000708208"/>
    </source>
</evidence>
<gene>
    <name evidence="1" type="ORF">AFUS01_LOCUS8459</name>
</gene>
<dbReference type="PANTHER" id="PTHR46579:SF1">
    <property type="entry name" value="F5_8 TYPE C DOMAIN-CONTAINING PROTEIN"/>
    <property type="match status" value="1"/>
</dbReference>